<gene>
    <name evidence="2" type="ORF">SCBWM1_gp136</name>
</gene>
<reference evidence="2 3" key="1">
    <citation type="journal article" date="2018" name="Environ. Microbiol.">
        <title>Novel phage-host interactions and evolution as revealed by a cyanomyovirus isolated from an estuarine environment.</title>
        <authorList>
            <person name="Xu Y."/>
            <person name="Zhang R."/>
            <person name="Wang N."/>
            <person name="Cai L."/>
            <person name="Tong Y."/>
            <person name="Sun Q."/>
            <person name="Chen F."/>
            <person name="Jiao N."/>
        </authorList>
    </citation>
    <scope>NUCLEOTIDE SEQUENCE [LARGE SCALE GENOMIC DNA]</scope>
</reference>
<name>A0A3G1L3V5_9CAUD</name>
<evidence type="ECO:0000313" key="2">
    <source>
        <dbReference type="EMBL" id="ATW62820.1"/>
    </source>
</evidence>
<dbReference type="EMBL" id="MG450654">
    <property type="protein sequence ID" value="ATW62820.1"/>
    <property type="molecule type" value="Genomic_DNA"/>
</dbReference>
<feature type="region of interest" description="Disordered" evidence="1">
    <location>
        <begin position="26"/>
        <end position="45"/>
    </location>
</feature>
<organism evidence="2 3">
    <name type="scientific">Synechococcus phage S-CBWM1</name>
    <dbReference type="NCBI Taxonomy" id="2053653"/>
    <lineage>
        <taxon>Viruses</taxon>
        <taxon>Duplodnaviria</taxon>
        <taxon>Heunggongvirae</taxon>
        <taxon>Uroviricota</taxon>
        <taxon>Caudoviricetes</taxon>
        <taxon>Aokuangvirus</taxon>
        <taxon>Aokuangvirus SCBWM1</taxon>
    </lineage>
</organism>
<dbReference type="Proteomes" id="UP000274731">
    <property type="component" value="Segment"/>
</dbReference>
<sequence length="662" mass="75610">MPDPYSGVKGNQEIKVEQSVVERIKAEKERELQKKNKAGEKKKKELKPVRISERYQKGITALSLRGYIVELSDTGNHVGHKILAKKEPPKVEGIHYPADFLPYQEIDSDDEFDKIESIFMTEDDEVKNFWEPLYHPQSGDSELSCFMQRKLAMMRLKKAKDINAVLDYGHTFDPMGRIHDAKPSNPRIWVPDREWFSPELRKVTFADIFTIFPGPEQEILRLLLGRVGVGRTNHLPPGWDSPVNHTARMAAIVVGKDPGLGKSTLFNGFLNSLTKCGFTYHTFRSTEDRFGMQSPALADVAYKDDTSLQSLKKLISSEETKILITNGLLQTEEKFAKAEQIWPKAVLIVNANDWNQNFAYDIDPGIQDRIKLVSTYREVEVNKLRDNLPEDCMSYGSPDLRPRAHIPYLAEKCGVSEDAVYLWALRLATDRFWEVINDTSDPTINALQVDVRYWTSRMRIRFRSDVSQAMVNAMAFAWALRTGKDRIPELTPDLMVDALQHFYFVGVDPSCQPLYELLKENWEKVGRTSTHYYQGFREIRWESVKNAVEFQGGLGKFQANSTDQIKKVVELMVMRDGFKLGGGAQYIIENWENMRFSYGDLLNQAREVLNSQPDSIRARVTNVGAAAKDDWMEDPDYSPDTAELLRVQAFNSMGFNSPGKSS</sequence>
<evidence type="ECO:0000256" key="1">
    <source>
        <dbReference type="SAM" id="MobiDB-lite"/>
    </source>
</evidence>
<accession>A0A3G1L3V5</accession>
<proteinExistence type="predicted"/>
<evidence type="ECO:0000313" key="3">
    <source>
        <dbReference type="Proteomes" id="UP000274731"/>
    </source>
</evidence>
<protein>
    <submittedName>
        <fullName evidence="2">Putative DNA primase</fullName>
    </submittedName>
</protein>
<keyword evidence="3" id="KW-1185">Reference proteome</keyword>